<dbReference type="Gene3D" id="3.20.20.140">
    <property type="entry name" value="Metal-dependent hydrolases"/>
    <property type="match status" value="1"/>
</dbReference>
<dbReference type="EMBL" id="QSHZ01000037">
    <property type="protein sequence ID" value="RHC50380.1"/>
    <property type="molecule type" value="Genomic_DNA"/>
</dbReference>
<feature type="domain" description="Amidohydrolase-related" evidence="2">
    <location>
        <begin position="73"/>
        <end position="280"/>
    </location>
</feature>
<dbReference type="Proteomes" id="UP000284543">
    <property type="component" value="Unassembled WGS sequence"/>
</dbReference>
<proteinExistence type="predicted"/>
<accession>A0A414ALZ8</accession>
<dbReference type="SUPFAM" id="SSF51556">
    <property type="entry name" value="Metallo-dependent hydrolases"/>
    <property type="match status" value="1"/>
</dbReference>
<dbReference type="RefSeq" id="WP_118018519.1">
    <property type="nucleotide sequence ID" value="NZ_CAUHGS010000005.1"/>
</dbReference>
<evidence type="ECO:0000256" key="1">
    <source>
        <dbReference type="ARBA" id="ARBA00023239"/>
    </source>
</evidence>
<evidence type="ECO:0000313" key="3">
    <source>
        <dbReference type="EMBL" id="RGV76933.1"/>
    </source>
</evidence>
<sequence length="282" mass="32357">MVIDTHIRPALFGPICQDRDRFRKRCDEMNYHLMGPSDMDLLKKQYALSDIQKIFMLPDDNSSKTGEPAISNDEIAQLAACDSDFFIGFAAADPGSKDGADELRRAFGELGLKGLYVNTARLHMYPYDERLTPLYDICREFGRPIIFHSGLSLEQQAFSRFSRPADFEEICCRYPDINICLTHVGWPWVQETAALLLKYENCYTSTALMNFDGPYQIYHKVFKEDMGELWVEHNISRKIMFGSGSPRIRPVRCKRGLDSLGFSSETLENIYYKNALRFLGHA</sequence>
<evidence type="ECO:0000313" key="4">
    <source>
        <dbReference type="EMBL" id="RHC50380.1"/>
    </source>
</evidence>
<dbReference type="GO" id="GO:0016787">
    <property type="term" value="F:hydrolase activity"/>
    <property type="evidence" value="ECO:0007669"/>
    <property type="project" value="UniProtKB-KW"/>
</dbReference>
<dbReference type="InterPro" id="IPR032466">
    <property type="entry name" value="Metal_Hydrolase"/>
</dbReference>
<dbReference type="PANTHER" id="PTHR21240">
    <property type="entry name" value="2-AMINO-3-CARBOXYLMUCONATE-6-SEMIALDEHYDE DECARBOXYLASE"/>
    <property type="match status" value="1"/>
</dbReference>
<reference evidence="5 6" key="1">
    <citation type="submission" date="2018-08" db="EMBL/GenBank/DDBJ databases">
        <title>A genome reference for cultivated species of the human gut microbiota.</title>
        <authorList>
            <person name="Zou Y."/>
            <person name="Xue W."/>
            <person name="Luo G."/>
        </authorList>
    </citation>
    <scope>NUCLEOTIDE SEQUENCE [LARGE SCALE GENOMIC DNA]</scope>
    <source>
        <strain evidence="3 6">AF14-18</strain>
        <strain evidence="4 5">AM35-14</strain>
    </source>
</reference>
<evidence type="ECO:0000259" key="2">
    <source>
        <dbReference type="Pfam" id="PF04909"/>
    </source>
</evidence>
<protein>
    <submittedName>
        <fullName evidence="4">Amidohydrolase</fullName>
    </submittedName>
</protein>
<evidence type="ECO:0000313" key="5">
    <source>
        <dbReference type="Proteomes" id="UP000283975"/>
    </source>
</evidence>
<dbReference type="InterPro" id="IPR032465">
    <property type="entry name" value="ACMSD"/>
</dbReference>
<gene>
    <name evidence="4" type="ORF">DW839_25875</name>
    <name evidence="3" type="ORF">DWW02_10365</name>
</gene>
<dbReference type="PANTHER" id="PTHR21240:SF19">
    <property type="entry name" value="CATALYTIC_ HYDROLASE"/>
    <property type="match status" value="1"/>
</dbReference>
<comment type="caution">
    <text evidence="4">The sequence shown here is derived from an EMBL/GenBank/DDBJ whole genome shotgun (WGS) entry which is preliminary data.</text>
</comment>
<name>A0A414ALZ8_9FIRM</name>
<keyword evidence="4" id="KW-0378">Hydrolase</keyword>
<evidence type="ECO:0000313" key="6">
    <source>
        <dbReference type="Proteomes" id="UP000284543"/>
    </source>
</evidence>
<dbReference type="Proteomes" id="UP000283975">
    <property type="component" value="Unassembled WGS sequence"/>
</dbReference>
<dbReference type="InterPro" id="IPR006680">
    <property type="entry name" value="Amidohydro-rel"/>
</dbReference>
<organism evidence="4 5">
    <name type="scientific">Enterocloster bolteae</name>
    <dbReference type="NCBI Taxonomy" id="208479"/>
    <lineage>
        <taxon>Bacteria</taxon>
        <taxon>Bacillati</taxon>
        <taxon>Bacillota</taxon>
        <taxon>Clostridia</taxon>
        <taxon>Lachnospirales</taxon>
        <taxon>Lachnospiraceae</taxon>
        <taxon>Enterocloster</taxon>
    </lineage>
</organism>
<dbReference type="AlphaFoldDB" id="A0A414ALZ8"/>
<dbReference type="Pfam" id="PF04909">
    <property type="entry name" value="Amidohydro_2"/>
    <property type="match status" value="1"/>
</dbReference>
<dbReference type="GO" id="GO:0016831">
    <property type="term" value="F:carboxy-lyase activity"/>
    <property type="evidence" value="ECO:0007669"/>
    <property type="project" value="InterPro"/>
</dbReference>
<dbReference type="EMBL" id="QRZM01000003">
    <property type="protein sequence ID" value="RGV76933.1"/>
    <property type="molecule type" value="Genomic_DNA"/>
</dbReference>
<keyword evidence="1" id="KW-0456">Lyase</keyword>